<dbReference type="Pfam" id="PF04167">
    <property type="entry name" value="DUF402"/>
    <property type="match status" value="1"/>
</dbReference>
<evidence type="ECO:0000259" key="2">
    <source>
        <dbReference type="Pfam" id="PF04167"/>
    </source>
</evidence>
<dbReference type="InterPro" id="IPR007295">
    <property type="entry name" value="DUF402"/>
</dbReference>
<accession>A0A291GYN6</accession>
<proteinExistence type="predicted"/>
<dbReference type="AlphaFoldDB" id="A0A291GYN6"/>
<dbReference type="SUPFAM" id="SSF159234">
    <property type="entry name" value="FomD-like"/>
    <property type="match status" value="1"/>
</dbReference>
<dbReference type="InterPro" id="IPR050212">
    <property type="entry name" value="Ntdp-like"/>
</dbReference>
<dbReference type="Proteomes" id="UP000217889">
    <property type="component" value="Chromosome"/>
</dbReference>
<dbReference type="InterPro" id="IPR035930">
    <property type="entry name" value="FomD-like_sf"/>
</dbReference>
<name>A0A291GYN6_9MICO</name>
<evidence type="ECO:0000313" key="4">
    <source>
        <dbReference type="Proteomes" id="UP000217889"/>
    </source>
</evidence>
<dbReference type="EMBL" id="CP023564">
    <property type="protein sequence ID" value="ATG55252.1"/>
    <property type="molecule type" value="Genomic_DNA"/>
</dbReference>
<feature type="domain" description="DUF402" evidence="2">
    <location>
        <begin position="95"/>
        <end position="202"/>
    </location>
</feature>
<keyword evidence="1" id="KW-0378">Hydrolase</keyword>
<keyword evidence="4" id="KW-1185">Reference proteome</keyword>
<dbReference type="PANTHER" id="PTHR39159">
    <property type="match status" value="1"/>
</dbReference>
<dbReference type="Gene3D" id="2.40.380.10">
    <property type="entry name" value="FomD-like"/>
    <property type="match status" value="1"/>
</dbReference>
<sequence>MAGRYGASVEADPAGITTMSSTPRWSPGDQVTWTYYTLQHPTRTVRPGTVVLDDDRGVAVWIAPGTEVLLPVLESGAALRRAGDEGMFTAPRVQSKQLWTGNGILMIGLPDKPYSIWLFYKDDGSLGCYYVNLETPYERTEEGVRTRDLVLDLVVLPRRDWHYKDEDELEGAERTGYFSAEEIEQIRAAGREAEQHIADWQYPFSAGYEYFFPDPSWPLPRLPEHYTWDLDLTRR</sequence>
<evidence type="ECO:0000313" key="3">
    <source>
        <dbReference type="EMBL" id="ATG55252.1"/>
    </source>
</evidence>
<dbReference type="PANTHER" id="PTHR39159:SF1">
    <property type="entry name" value="UPF0374 PROTEIN YGAC"/>
    <property type="match status" value="1"/>
</dbReference>
<reference evidence="3 4" key="1">
    <citation type="journal article" date="2014" name="Int. J. Syst. Evol. Microbiol.">
        <title>Brachybacterium ginsengisoli sp. nov., isolated from soil of a ginseng field.</title>
        <authorList>
            <person name="Hoang V.A."/>
            <person name="Kim Y.J."/>
            <person name="Nguyen N.L."/>
            <person name="Yang D.C."/>
        </authorList>
    </citation>
    <scope>NUCLEOTIDE SEQUENCE [LARGE SCALE GENOMIC DNA]</scope>
    <source>
        <strain evidence="3 4">DCY80</strain>
    </source>
</reference>
<gene>
    <name evidence="3" type="ORF">CFK41_11125</name>
</gene>
<organism evidence="3 4">
    <name type="scientific">Brachybacterium ginsengisoli</name>
    <dbReference type="NCBI Taxonomy" id="1331682"/>
    <lineage>
        <taxon>Bacteria</taxon>
        <taxon>Bacillati</taxon>
        <taxon>Actinomycetota</taxon>
        <taxon>Actinomycetes</taxon>
        <taxon>Micrococcales</taxon>
        <taxon>Dermabacteraceae</taxon>
        <taxon>Brachybacterium</taxon>
    </lineage>
</organism>
<dbReference type="GO" id="GO:0016787">
    <property type="term" value="F:hydrolase activity"/>
    <property type="evidence" value="ECO:0007669"/>
    <property type="project" value="UniProtKB-KW"/>
</dbReference>
<dbReference type="KEGG" id="bgg:CFK41_11125"/>
<evidence type="ECO:0000256" key="1">
    <source>
        <dbReference type="ARBA" id="ARBA00022801"/>
    </source>
</evidence>
<protein>
    <submittedName>
        <fullName evidence="3">DUF402 domain-containing protein</fullName>
    </submittedName>
</protein>